<dbReference type="PANTHER" id="PTHR48050">
    <property type="entry name" value="STEROL 3-BETA-GLUCOSYLTRANSFERASE"/>
    <property type="match status" value="1"/>
</dbReference>
<evidence type="ECO:0000256" key="2">
    <source>
        <dbReference type="SAM" id="MobiDB-lite"/>
    </source>
</evidence>
<dbReference type="FunFam" id="3.40.50.2000:FF:000009">
    <property type="entry name" value="Sterol 3-beta-glucosyltransferase UGT80A2"/>
    <property type="match status" value="1"/>
</dbReference>
<keyword evidence="6" id="KW-1185">Reference proteome</keyword>
<sequence length="802" mass="86268">MSPTPDDNQSHRQTRYFELPANGEHSAQLPDELPPYQALAELEATTTGREDGRIDIDLSSRIARRLSKLVPTGKPPISYGQNQPPAYTETSEKSIRLNIVIQVVGSRGDVQPFVALGTELQRHGHRVRLATHGQFDKFVRESGLEFFSIGGDPAELMAYMVKNPGLFPSMKTLRGGEIQRKRKMVDEMLHKCWSSCIEPDELTGRPFVADAIIANPPSFAHIHCAQALGIPLHLMFTMPWTSTREFCHPLANLKANGSDMSATAANYVSYSLVECMTWQGLGDIINAWRDTIDLEAIPFSEGPCLTETLGVPVTYCWSPALVPKPADWPENIDVCGFFFRDAPKYQPEPALQQFLASGPPPIYIGFGSIVIDDPDKLTATILDAVRATGTRAIVSRGWSKLGGDSPGDDQVFFLGDCPHEWLFQHVTAVIHHGGAGTTACGLLNAKPTTIVPFFGDQPFWGNMVHAGGAGPAPIPFKALNSSNLAEAILFCLTPEASAAARQIADKMSSAEMLVENEKVSWNNLKAYQPQPVHIENRRWDPVTATLATLATTSVGMVTSASDIVVKPIQALRPVTPSGSRSASRDRSGNNSKRPSEEDVFGRPAGIDMSSAPTATKDKDPNHGALAAVKGSASGVGGFFKHYSKGMLLDLPYAVTEGMRNAPKLYGGKAYDPGAVTDWKSGGIAAGKNFAHGMVEGIGGIIMEPVRGAKKEGAAGAAKGVGIGLLNLGTKVGSGALGLFALPSQGAYMSARALVKRKTGKSIMEARKIEGRDVVERSEDAAREKDRTAVIEGFETLAREKTR</sequence>
<dbReference type="Pfam" id="PF03033">
    <property type="entry name" value="Glyco_transf_28"/>
    <property type="match status" value="1"/>
</dbReference>
<reference evidence="6" key="1">
    <citation type="journal article" date="2013" name="PLoS Pathog.">
        <title>Deciphering the cryptic genome: genome-wide analyses of the rice pathogen Fusarium fujikuroi reveal complex regulation of secondary metabolism and novel metabolites.</title>
        <authorList>
            <person name="Wiemann P."/>
            <person name="Sieber C.M."/>
            <person name="von Bargen K.W."/>
            <person name="Studt L."/>
            <person name="Niehaus E.M."/>
            <person name="Espino J.J."/>
            <person name="Huss K."/>
            <person name="Michielse C.B."/>
            <person name="Albermann S."/>
            <person name="Wagner D."/>
            <person name="Bergner S.V."/>
            <person name="Connolly L.R."/>
            <person name="Fischer A."/>
            <person name="Reuter G."/>
            <person name="Kleigrewe K."/>
            <person name="Bald T."/>
            <person name="Wingfield B.D."/>
            <person name="Ophir R."/>
            <person name="Freeman S."/>
            <person name="Hippler M."/>
            <person name="Smith K.M."/>
            <person name="Brown D.W."/>
            <person name="Proctor R.H."/>
            <person name="Munsterkotter M."/>
            <person name="Freitag M."/>
            <person name="Humpf H.U."/>
            <person name="Guldener U."/>
            <person name="Tudzynski B."/>
        </authorList>
    </citation>
    <scope>NUCLEOTIDE SEQUENCE [LARGE SCALE GENOMIC DNA]</scope>
    <source>
        <strain evidence="6">CBS 195.34 / IMI 58289 / NRRL A-6831</strain>
    </source>
</reference>
<dbReference type="Pfam" id="PF06722">
    <property type="entry name" value="EryCIII-like_C"/>
    <property type="match status" value="1"/>
</dbReference>
<dbReference type="GO" id="GO:0005975">
    <property type="term" value="P:carbohydrate metabolic process"/>
    <property type="evidence" value="ECO:0007669"/>
    <property type="project" value="InterPro"/>
</dbReference>
<dbReference type="Gene3D" id="3.40.50.2000">
    <property type="entry name" value="Glycogen Phosphorylase B"/>
    <property type="match status" value="2"/>
</dbReference>
<feature type="region of interest" description="Disordered" evidence="2">
    <location>
        <begin position="1"/>
        <end position="30"/>
    </location>
</feature>
<name>S0DRS6_GIBF5</name>
<dbReference type="InterPro" id="IPR002213">
    <property type="entry name" value="UDP_glucos_trans"/>
</dbReference>
<evidence type="ECO:0000256" key="1">
    <source>
        <dbReference type="ARBA" id="ARBA00022679"/>
    </source>
</evidence>
<dbReference type="InterPro" id="IPR010610">
    <property type="entry name" value="EryCIII-like_C"/>
</dbReference>
<gene>
    <name evidence="5" type="ORF">FFUJ_00101</name>
</gene>
<dbReference type="InterPro" id="IPR004276">
    <property type="entry name" value="GlycoTrans_28_N"/>
</dbReference>
<dbReference type="GO" id="GO:0016906">
    <property type="term" value="F:sterol 3-beta-glucosyltransferase activity"/>
    <property type="evidence" value="ECO:0007669"/>
    <property type="project" value="UniProtKB-ARBA"/>
</dbReference>
<evidence type="ECO:0000313" key="6">
    <source>
        <dbReference type="Proteomes" id="UP000016800"/>
    </source>
</evidence>
<evidence type="ECO:0000313" key="5">
    <source>
        <dbReference type="EMBL" id="CCT63268.1"/>
    </source>
</evidence>
<protein>
    <submittedName>
        <fullName evidence="5">Probable sterol glucosyltransferase</fullName>
    </submittedName>
</protein>
<accession>S0DRS6</accession>
<evidence type="ECO:0000259" key="3">
    <source>
        <dbReference type="Pfam" id="PF03033"/>
    </source>
</evidence>
<feature type="compositionally biased region" description="Basic and acidic residues" evidence="2">
    <location>
        <begin position="582"/>
        <end position="600"/>
    </location>
</feature>
<evidence type="ECO:0000259" key="4">
    <source>
        <dbReference type="Pfam" id="PF06722"/>
    </source>
</evidence>
<dbReference type="RefSeq" id="XP_023425349.1">
    <property type="nucleotide sequence ID" value="XM_023573669.1"/>
</dbReference>
<dbReference type="SUPFAM" id="SSF53756">
    <property type="entry name" value="UDP-Glycosyltransferase/glycogen phosphorylase"/>
    <property type="match status" value="1"/>
</dbReference>
<feature type="domain" description="Glycosyltransferase family 28 N-terminal" evidence="3">
    <location>
        <begin position="99"/>
        <end position="246"/>
    </location>
</feature>
<organism evidence="5 6">
    <name type="scientific">Gibberella fujikuroi (strain CBS 195.34 / IMI 58289 / NRRL A-6831)</name>
    <name type="common">Bakanae and foot rot disease fungus</name>
    <name type="synonym">Fusarium fujikuroi</name>
    <dbReference type="NCBI Taxonomy" id="1279085"/>
    <lineage>
        <taxon>Eukaryota</taxon>
        <taxon>Fungi</taxon>
        <taxon>Dikarya</taxon>
        <taxon>Ascomycota</taxon>
        <taxon>Pezizomycotina</taxon>
        <taxon>Sordariomycetes</taxon>
        <taxon>Hypocreomycetidae</taxon>
        <taxon>Hypocreales</taxon>
        <taxon>Nectriaceae</taxon>
        <taxon>Fusarium</taxon>
        <taxon>Fusarium fujikuroi species complex</taxon>
    </lineage>
</organism>
<dbReference type="EMBL" id="HF679023">
    <property type="protein sequence ID" value="CCT63268.1"/>
    <property type="molecule type" value="Genomic_DNA"/>
</dbReference>
<feature type="domain" description="Erythromycin biosynthesis protein CIII-like C-terminal" evidence="4">
    <location>
        <begin position="417"/>
        <end position="509"/>
    </location>
</feature>
<feature type="compositionally biased region" description="Polar residues" evidence="2">
    <location>
        <begin position="79"/>
        <end position="89"/>
    </location>
</feature>
<proteinExistence type="predicted"/>
<feature type="region of interest" description="Disordered" evidence="2">
    <location>
        <begin position="71"/>
        <end position="90"/>
    </location>
</feature>
<dbReference type="Proteomes" id="UP000016800">
    <property type="component" value="Chromosome I"/>
</dbReference>
<dbReference type="STRING" id="1279085.S0DRS6"/>
<dbReference type="InterPro" id="IPR050426">
    <property type="entry name" value="Glycosyltransferase_28"/>
</dbReference>
<dbReference type="PANTHER" id="PTHR48050:SF27">
    <property type="entry name" value="GLUCOSYLTRANSFERASE, PUTATIVE (AFU_ORTHOLOGUE AFUA_7G04880)-RELATED"/>
    <property type="match status" value="1"/>
</dbReference>
<dbReference type="AlphaFoldDB" id="S0DRS6"/>
<dbReference type="VEuPathDB" id="FungiDB:FFUJ_00101"/>
<keyword evidence="1 5" id="KW-0808">Transferase</keyword>
<dbReference type="HOGENOM" id="CLU_000537_1_1_1"/>
<dbReference type="CDD" id="cd03784">
    <property type="entry name" value="GT1_Gtf-like"/>
    <property type="match status" value="1"/>
</dbReference>
<dbReference type="FunFam" id="3.40.50.2000:FF:000100">
    <property type="entry name" value="Glycosyltransferase family 1 protein"/>
    <property type="match status" value="1"/>
</dbReference>
<dbReference type="GeneID" id="35393586"/>
<feature type="region of interest" description="Disordered" evidence="2">
    <location>
        <begin position="573"/>
        <end position="622"/>
    </location>
</feature>